<dbReference type="PANTHER" id="PTHR10925:SF5">
    <property type="entry name" value="RNA CYTIDINE ACETYLTRANSFERASE"/>
    <property type="match status" value="1"/>
</dbReference>
<dbReference type="InterPro" id="IPR000182">
    <property type="entry name" value="GNAT_dom"/>
</dbReference>
<keyword evidence="2 10" id="KW-0808">Transferase</keyword>
<dbReference type="GO" id="GO:0008033">
    <property type="term" value="P:tRNA processing"/>
    <property type="evidence" value="ECO:0007669"/>
    <property type="project" value="UniProtKB-KW"/>
</dbReference>
<dbReference type="Gene3D" id="3.40.50.11040">
    <property type="match status" value="1"/>
</dbReference>
<keyword evidence="3" id="KW-0819">tRNA processing</keyword>
<keyword evidence="6" id="KW-0012">Acyltransferase</keyword>
<evidence type="ECO:0000259" key="8">
    <source>
        <dbReference type="Pfam" id="PF08351"/>
    </source>
</evidence>
<dbReference type="Proteomes" id="UP000243423">
    <property type="component" value="Nucleomorph 1"/>
</dbReference>
<dbReference type="Gene3D" id="3.40.50.300">
    <property type="entry name" value="P-loop containing nucleotide triphosphate hydrolases"/>
    <property type="match status" value="1"/>
</dbReference>
<evidence type="ECO:0000256" key="2">
    <source>
        <dbReference type="ARBA" id="ARBA00022679"/>
    </source>
</evidence>
<dbReference type="InterPro" id="IPR013562">
    <property type="entry name" value="TmcA/NAT10_N"/>
</dbReference>
<dbReference type="GeneID" id="10446927"/>
<accession>F2HH70</accession>
<evidence type="ECO:0000259" key="7">
    <source>
        <dbReference type="Pfam" id="PF05127"/>
    </source>
</evidence>
<dbReference type="GO" id="GO:1990883">
    <property type="term" value="F:18S rRNA cytidine N-acetyltransferase activity"/>
    <property type="evidence" value="ECO:0007669"/>
    <property type="project" value="TreeGrafter"/>
</dbReference>
<evidence type="ECO:0000256" key="6">
    <source>
        <dbReference type="ARBA" id="ARBA00023315"/>
    </source>
</evidence>
<sequence length="857" mass="100560">MKLERVKKLFLTCKIYHFRSIILAIGLNDKKIYYLYYIWCKYSSKKNTSILWCYKNDSHKNKISSKNNYLNKKWNFPNLLNIRYCYYNEVNKILGNTFGMCILQDFRFLTPNILAKTIETVEGGGSVLFLVKTMKNLDDIYHMSMDVYKNFKSESYEKITGRFCERFLFSLNSCSTFLAIDENLKNLFSSSYSSIEFKNLYNKIYSKSIHNKKAFFLLLKSVKNLKPFGKLIEKTKTFDQAKALLALVEAISDRKTKTKTILTSARGRGKSAVMGLATSAAIAYGYGNIYISAIDPENLNIYFAFVLIGLKCLKYEENKHFQIIQDTKMKFIKKIKIHCTHEQNVIFLFPSEIESFEKQIELLIIDEVASIPMRFLESLRESFLVFMSSTVSGYEGTSHYFSFKVIKKLKKKFQNKDILDKNLSPVQEIKLNEPIRYSFYDPVEKWLNELLCLDNKLPSALLQNCPNPNCCKLFLVDRNALVISNKFTNCFFQKIFTILTSSHYRNSPNDLQMLYDAPSHRIMVLLNLLTFSVGIVPDIIGALHISYEGKISKKFSEKILTKIIKTKGDLIPWVISKNFMDSSFTEMSGLRIIRIAVHPDIQNMGYGSKIIKSLIFFLENIIFDTSYQHVTLKKELNKKKIPILINLEKRRSPRLNYIGVSFAISQQLFYFWNKNKFEIIFVENRKNENFNENTCIMLYCIKKKCLKSNWIKNYQLVFLENFLNEIARTTVKYSSVLIFSIIQNIKFENLYQTSYQVKIKNFFNNVDIYKMFLFAKNFFFEYKILANLFLKVMKILTWNSFFNKNFLLSEIFLLISLGLQHKKIGDVLKEFDWKTKDIITLSKKILKKFIHIFVCNL</sequence>
<dbReference type="EMBL" id="CP002172">
    <property type="protein sequence ID" value="AEA38666.1"/>
    <property type="molecule type" value="Genomic_DNA"/>
</dbReference>
<dbReference type="GO" id="GO:1904812">
    <property type="term" value="P:rRNA acetylation involved in maturation of SSU-rRNA"/>
    <property type="evidence" value="ECO:0007669"/>
    <property type="project" value="TreeGrafter"/>
</dbReference>
<dbReference type="PANTHER" id="PTHR10925">
    <property type="entry name" value="N-ACETYLTRANSFERASE 10"/>
    <property type="match status" value="1"/>
</dbReference>
<protein>
    <submittedName>
        <fullName evidence="10">N-acetyltransferase 10</fullName>
    </submittedName>
</protein>
<evidence type="ECO:0000313" key="11">
    <source>
        <dbReference type="Proteomes" id="UP000243423"/>
    </source>
</evidence>
<keyword evidence="5" id="KW-0067">ATP-binding</keyword>
<dbReference type="RefSeq" id="XP_003239564.1">
    <property type="nucleotide sequence ID" value="XM_003239516.1"/>
</dbReference>
<geneLocation type="nucleomorph" evidence="10"/>
<dbReference type="GO" id="GO:0000049">
    <property type="term" value="F:tRNA binding"/>
    <property type="evidence" value="ECO:0007669"/>
    <property type="project" value="TreeGrafter"/>
</dbReference>
<evidence type="ECO:0000259" key="9">
    <source>
        <dbReference type="Pfam" id="PF13718"/>
    </source>
</evidence>
<evidence type="ECO:0000256" key="3">
    <source>
        <dbReference type="ARBA" id="ARBA00022694"/>
    </source>
</evidence>
<dbReference type="GO" id="GO:0005730">
    <property type="term" value="C:nucleolus"/>
    <property type="evidence" value="ECO:0007669"/>
    <property type="project" value="UniProtKB-SubCell"/>
</dbReference>
<evidence type="ECO:0000256" key="1">
    <source>
        <dbReference type="ARBA" id="ARBA00004604"/>
    </source>
</evidence>
<dbReference type="InterPro" id="IPR007807">
    <property type="entry name" value="TcmA/NAT10_helicase"/>
</dbReference>
<dbReference type="Pfam" id="PF05127">
    <property type="entry name" value="NAT10_TcmA_helicase"/>
    <property type="match status" value="1"/>
</dbReference>
<dbReference type="GO" id="GO:0005524">
    <property type="term" value="F:ATP binding"/>
    <property type="evidence" value="ECO:0007669"/>
    <property type="project" value="UniProtKB-KW"/>
</dbReference>
<feature type="domain" description="N-acetyltransferase" evidence="9">
    <location>
        <begin position="495"/>
        <end position="701"/>
    </location>
</feature>
<feature type="domain" description="TcmA/NAT10 helicase" evidence="7">
    <location>
        <begin position="261"/>
        <end position="454"/>
    </location>
</feature>
<evidence type="ECO:0000256" key="4">
    <source>
        <dbReference type="ARBA" id="ARBA00022741"/>
    </source>
</evidence>
<gene>
    <name evidence="10" type="primary">nat10</name>
    <name evidence="10" type="ORF">CPARA_1gp008</name>
</gene>
<dbReference type="InterPro" id="IPR032672">
    <property type="entry name" value="TmcA/NAT10/Kre33"/>
</dbReference>
<dbReference type="GO" id="GO:0030686">
    <property type="term" value="C:90S preribosome"/>
    <property type="evidence" value="ECO:0007669"/>
    <property type="project" value="TreeGrafter"/>
</dbReference>
<keyword evidence="4" id="KW-0547">Nucleotide-binding</keyword>
<evidence type="ECO:0000313" key="10">
    <source>
        <dbReference type="EMBL" id="AEA38666.1"/>
    </source>
</evidence>
<dbReference type="Pfam" id="PF08351">
    <property type="entry name" value="TmcA_N"/>
    <property type="match status" value="1"/>
</dbReference>
<feature type="domain" description="TmcA/NAT10 N-terminal" evidence="8">
    <location>
        <begin position="3"/>
        <end position="180"/>
    </location>
</feature>
<keyword evidence="10" id="KW-0542">Nucleomorph</keyword>
<dbReference type="Pfam" id="PF13718">
    <property type="entry name" value="GNAT_acetyltr_2"/>
    <property type="match status" value="1"/>
</dbReference>
<dbReference type="Gene3D" id="3.40.630.30">
    <property type="match status" value="1"/>
</dbReference>
<dbReference type="InterPro" id="IPR027417">
    <property type="entry name" value="P-loop_NTPase"/>
</dbReference>
<evidence type="ECO:0000256" key="5">
    <source>
        <dbReference type="ARBA" id="ARBA00022840"/>
    </source>
</evidence>
<name>F2HH70_9CRYP</name>
<dbReference type="CDD" id="cd04301">
    <property type="entry name" value="NAT_SF"/>
    <property type="match status" value="1"/>
</dbReference>
<comment type="subcellular location">
    <subcellularLocation>
        <location evidence="1">Nucleus</location>
        <location evidence="1">Nucleolus</location>
    </subcellularLocation>
</comment>
<reference evidence="10 11" key="1">
    <citation type="journal article" date="2011" name="Genome Biol. Evol.">
        <title>Complete nucleomorph genome sequence of the nonphotosynthetic alga Cryptomonas paramecium reveals a core nucleomorph gene set.</title>
        <authorList>
            <person name="Tanifuji G."/>
            <person name="Onodera N.T."/>
            <person name="Wheeler T.J."/>
            <person name="Dlutek M."/>
            <person name="Donaher N."/>
            <person name="Archibald J.M."/>
        </authorList>
    </citation>
    <scope>NUCLEOTIDE SEQUENCE [LARGE SCALE GENOMIC DNA]</scope>
    <source>
        <strain evidence="10 11">CCAP977/2A</strain>
    </source>
</reference>
<proteinExistence type="predicted"/>
<dbReference type="AlphaFoldDB" id="F2HH70"/>
<organism evidence="10 11">
    <name type="scientific">Cryptomonas paramaecium</name>
    <dbReference type="NCBI Taxonomy" id="2898"/>
    <lineage>
        <taxon>Eukaryota</taxon>
        <taxon>Cryptophyceae</taxon>
        <taxon>Cryptomonadales</taxon>
        <taxon>Cryptomonadaceae</taxon>
        <taxon>Cryptomonas</taxon>
    </lineage>
</organism>